<name>A0AAN6SF73_9PEZI</name>
<feature type="transmembrane region" description="Helical" evidence="2">
    <location>
        <begin position="36"/>
        <end position="57"/>
    </location>
</feature>
<protein>
    <submittedName>
        <fullName evidence="3">Uncharacterized protein</fullName>
    </submittedName>
</protein>
<proteinExistence type="predicted"/>
<reference evidence="3" key="2">
    <citation type="submission" date="2023-06" db="EMBL/GenBank/DDBJ databases">
        <authorList>
            <consortium name="Lawrence Berkeley National Laboratory"/>
            <person name="Mondo S.J."/>
            <person name="Hensen N."/>
            <person name="Bonometti L."/>
            <person name="Westerberg I."/>
            <person name="Brannstrom I.O."/>
            <person name="Guillou S."/>
            <person name="Cros-Aarteil S."/>
            <person name="Calhoun S."/>
            <person name="Haridas S."/>
            <person name="Kuo A."/>
            <person name="Pangilinan J."/>
            <person name="Riley R."/>
            <person name="Labutti K."/>
            <person name="Andreopoulos B."/>
            <person name="Lipzen A."/>
            <person name="Chen C."/>
            <person name="Yanf M."/>
            <person name="Daum C."/>
            <person name="Ng V."/>
            <person name="Clum A."/>
            <person name="Steindorff A."/>
            <person name="Ohm R."/>
            <person name="Martin F."/>
            <person name="Silar P."/>
            <person name="Natvig D."/>
            <person name="Lalanne C."/>
            <person name="Gautier V."/>
            <person name="Ament-Velasquez S.L."/>
            <person name="Kruys A."/>
            <person name="Hutchinson M.I."/>
            <person name="Powell A.J."/>
            <person name="Barry K."/>
            <person name="Miller A.N."/>
            <person name="Grigoriev I.V."/>
            <person name="Debuchy R."/>
            <person name="Gladieux P."/>
            <person name="Thoren M.H."/>
            <person name="Johannesson H."/>
        </authorList>
    </citation>
    <scope>NUCLEOTIDE SEQUENCE</scope>
    <source>
        <strain evidence="3">CBS 626.80</strain>
    </source>
</reference>
<evidence type="ECO:0000256" key="1">
    <source>
        <dbReference type="SAM" id="MobiDB-lite"/>
    </source>
</evidence>
<keyword evidence="2" id="KW-1133">Transmembrane helix</keyword>
<feature type="region of interest" description="Disordered" evidence="1">
    <location>
        <begin position="73"/>
        <end position="123"/>
    </location>
</feature>
<comment type="caution">
    <text evidence="3">The sequence shown here is derived from an EMBL/GenBank/DDBJ whole genome shotgun (WGS) entry which is preliminary data.</text>
</comment>
<evidence type="ECO:0000313" key="3">
    <source>
        <dbReference type="EMBL" id="KAK3950781.1"/>
    </source>
</evidence>
<dbReference type="EMBL" id="MU859166">
    <property type="protein sequence ID" value="KAK3950781.1"/>
    <property type="molecule type" value="Genomic_DNA"/>
</dbReference>
<gene>
    <name evidence="3" type="ORF">QBC32DRAFT_325822</name>
</gene>
<sequence length="166" mass="17922">MAPTSTPFPLGLTILLRAACQNSNHGCGHIPSDKLPLIISVAVIVFFIVLAITCCSFRSRGLKKRNPAIKDIELAPSAAPPAMRRPARGAPGAETGAGAGAGAAVTSEGEPVQPMTWRVPTGGLNPLVPPPMYEERRRRRLLIREMPGRGRRRWSVGRWRLGMPDE</sequence>
<keyword evidence="2" id="KW-0812">Transmembrane</keyword>
<keyword evidence="2" id="KW-0472">Membrane</keyword>
<reference evidence="3" key="1">
    <citation type="journal article" date="2023" name="Mol. Phylogenet. Evol.">
        <title>Genome-scale phylogeny and comparative genomics of the fungal order Sordariales.</title>
        <authorList>
            <person name="Hensen N."/>
            <person name="Bonometti L."/>
            <person name="Westerberg I."/>
            <person name="Brannstrom I.O."/>
            <person name="Guillou S."/>
            <person name="Cros-Aarteil S."/>
            <person name="Calhoun S."/>
            <person name="Haridas S."/>
            <person name="Kuo A."/>
            <person name="Mondo S."/>
            <person name="Pangilinan J."/>
            <person name="Riley R."/>
            <person name="LaButti K."/>
            <person name="Andreopoulos B."/>
            <person name="Lipzen A."/>
            <person name="Chen C."/>
            <person name="Yan M."/>
            <person name="Daum C."/>
            <person name="Ng V."/>
            <person name="Clum A."/>
            <person name="Steindorff A."/>
            <person name="Ohm R.A."/>
            <person name="Martin F."/>
            <person name="Silar P."/>
            <person name="Natvig D.O."/>
            <person name="Lalanne C."/>
            <person name="Gautier V."/>
            <person name="Ament-Velasquez S.L."/>
            <person name="Kruys A."/>
            <person name="Hutchinson M.I."/>
            <person name="Powell A.J."/>
            <person name="Barry K."/>
            <person name="Miller A.N."/>
            <person name="Grigoriev I.V."/>
            <person name="Debuchy R."/>
            <person name="Gladieux P."/>
            <person name="Hiltunen Thoren M."/>
            <person name="Johannesson H."/>
        </authorList>
    </citation>
    <scope>NUCLEOTIDE SEQUENCE</scope>
    <source>
        <strain evidence="3">CBS 626.80</strain>
    </source>
</reference>
<evidence type="ECO:0000256" key="2">
    <source>
        <dbReference type="SAM" id="Phobius"/>
    </source>
</evidence>
<evidence type="ECO:0000313" key="4">
    <source>
        <dbReference type="Proteomes" id="UP001303222"/>
    </source>
</evidence>
<accession>A0AAN6SF73</accession>
<dbReference type="AlphaFoldDB" id="A0AAN6SF73"/>
<organism evidence="3 4">
    <name type="scientific">Pseudoneurospora amorphoporcata</name>
    <dbReference type="NCBI Taxonomy" id="241081"/>
    <lineage>
        <taxon>Eukaryota</taxon>
        <taxon>Fungi</taxon>
        <taxon>Dikarya</taxon>
        <taxon>Ascomycota</taxon>
        <taxon>Pezizomycotina</taxon>
        <taxon>Sordariomycetes</taxon>
        <taxon>Sordariomycetidae</taxon>
        <taxon>Sordariales</taxon>
        <taxon>Sordariaceae</taxon>
        <taxon>Pseudoneurospora</taxon>
    </lineage>
</organism>
<keyword evidence="4" id="KW-1185">Reference proteome</keyword>
<dbReference type="Proteomes" id="UP001303222">
    <property type="component" value="Unassembled WGS sequence"/>
</dbReference>
<feature type="compositionally biased region" description="Low complexity" evidence="1">
    <location>
        <begin position="75"/>
        <end position="94"/>
    </location>
</feature>